<name>A0ABV4XMK6_9CYAN</name>
<gene>
    <name evidence="2" type="ORF">ACE1CI_05890</name>
</gene>
<evidence type="ECO:0000313" key="3">
    <source>
        <dbReference type="Proteomes" id="UP001576784"/>
    </source>
</evidence>
<keyword evidence="1" id="KW-0812">Transmembrane</keyword>
<keyword evidence="1" id="KW-1133">Transmembrane helix</keyword>
<dbReference type="EMBL" id="JBHFNR010000037">
    <property type="protein sequence ID" value="MFB2892458.1"/>
    <property type="molecule type" value="Genomic_DNA"/>
</dbReference>
<protein>
    <submittedName>
        <fullName evidence="2">Uncharacterized protein</fullName>
    </submittedName>
</protein>
<organism evidence="2 3">
    <name type="scientific">Floridaenema flaviceps BLCC-F50</name>
    <dbReference type="NCBI Taxonomy" id="3153642"/>
    <lineage>
        <taxon>Bacteria</taxon>
        <taxon>Bacillati</taxon>
        <taxon>Cyanobacteriota</taxon>
        <taxon>Cyanophyceae</taxon>
        <taxon>Oscillatoriophycideae</taxon>
        <taxon>Aerosakkonematales</taxon>
        <taxon>Aerosakkonemataceae</taxon>
        <taxon>Floridanema</taxon>
        <taxon>Floridanema flaviceps</taxon>
    </lineage>
</organism>
<feature type="transmembrane region" description="Helical" evidence="1">
    <location>
        <begin position="14"/>
        <end position="44"/>
    </location>
</feature>
<proteinExistence type="predicted"/>
<dbReference type="RefSeq" id="WP_413262131.1">
    <property type="nucleotide sequence ID" value="NZ_JBHFNR010000037.1"/>
</dbReference>
<sequence length="56" mass="6043">MKILSSKVHGYLDYVVVIAFLVAPTLFGLSGIAAGVIIFITWLVTDYKAAKKSAEI</sequence>
<accession>A0ABV4XMK6</accession>
<evidence type="ECO:0000256" key="1">
    <source>
        <dbReference type="SAM" id="Phobius"/>
    </source>
</evidence>
<comment type="caution">
    <text evidence="2">The sequence shown here is derived from an EMBL/GenBank/DDBJ whole genome shotgun (WGS) entry which is preliminary data.</text>
</comment>
<reference evidence="2 3" key="1">
    <citation type="submission" date="2024-09" db="EMBL/GenBank/DDBJ databases">
        <title>Floridaenema gen nov. (Aerosakkonemataceae, Aerosakkonematales ord. nov., Cyanobacteria) from benthic tropical and subtropical fresh waters, with the description of four new species.</title>
        <authorList>
            <person name="Moretto J.A."/>
            <person name="Berthold D.E."/>
            <person name="Lefler F.W."/>
            <person name="Huang I.-S."/>
            <person name="Laughinghouse H. IV."/>
        </authorList>
    </citation>
    <scope>NUCLEOTIDE SEQUENCE [LARGE SCALE GENOMIC DNA]</scope>
    <source>
        <strain evidence="2 3">BLCC-F50</strain>
    </source>
</reference>
<keyword evidence="3" id="KW-1185">Reference proteome</keyword>
<evidence type="ECO:0000313" key="2">
    <source>
        <dbReference type="EMBL" id="MFB2892458.1"/>
    </source>
</evidence>
<dbReference type="Proteomes" id="UP001576784">
    <property type="component" value="Unassembled WGS sequence"/>
</dbReference>
<keyword evidence="1" id="KW-0472">Membrane</keyword>